<dbReference type="SUPFAM" id="SSF56112">
    <property type="entry name" value="Protein kinase-like (PK-like)"/>
    <property type="match status" value="1"/>
</dbReference>
<keyword evidence="9" id="KW-1185">Reference proteome</keyword>
<organism evidence="8 9">
    <name type="scientific">Limnothrix redekei LRLZ20PSL1</name>
    <dbReference type="NCBI Taxonomy" id="3112953"/>
    <lineage>
        <taxon>Bacteria</taxon>
        <taxon>Bacillati</taxon>
        <taxon>Cyanobacteriota</taxon>
        <taxon>Cyanophyceae</taxon>
        <taxon>Pseudanabaenales</taxon>
        <taxon>Pseudanabaenaceae</taxon>
        <taxon>Limnothrix</taxon>
    </lineage>
</organism>
<comment type="caution">
    <text evidence="8">The sequence shown here is derived from an EMBL/GenBank/DDBJ whole genome shotgun (WGS) entry which is preliminary data.</text>
</comment>
<accession>A0ABW7C5H9</accession>
<keyword evidence="1 8" id="KW-0808">Transferase</keyword>
<evidence type="ECO:0000313" key="9">
    <source>
        <dbReference type="Proteomes" id="UP001604335"/>
    </source>
</evidence>
<evidence type="ECO:0000256" key="6">
    <source>
        <dbReference type="SAM" id="MobiDB-lite"/>
    </source>
</evidence>
<evidence type="ECO:0000256" key="4">
    <source>
        <dbReference type="ARBA" id="ARBA00022840"/>
    </source>
</evidence>
<dbReference type="Gene3D" id="1.10.510.10">
    <property type="entry name" value="Transferase(Phosphotransferase) domain 1"/>
    <property type="match status" value="1"/>
</dbReference>
<dbReference type="PANTHER" id="PTHR43289">
    <property type="entry name" value="MITOGEN-ACTIVATED PROTEIN KINASE KINASE KINASE 20-RELATED"/>
    <property type="match status" value="1"/>
</dbReference>
<dbReference type="EMBL" id="JAZAQF010000012">
    <property type="protein sequence ID" value="MFG3816469.1"/>
    <property type="molecule type" value="Genomic_DNA"/>
</dbReference>
<dbReference type="Proteomes" id="UP001604335">
    <property type="component" value="Unassembled WGS sequence"/>
</dbReference>
<evidence type="ECO:0000256" key="2">
    <source>
        <dbReference type="ARBA" id="ARBA00022741"/>
    </source>
</evidence>
<reference evidence="9" key="1">
    <citation type="journal article" date="2024" name="Algal Res.">
        <title>Biochemical, toxicological and genomic investigation of a high-biomass producing Limnothrix strain isolated from Italian shallow drinking water reservoir.</title>
        <authorList>
            <person name="Simonazzi M."/>
            <person name="Shishido T.K."/>
            <person name="Delbaje E."/>
            <person name="Wahlsten M."/>
            <person name="Fewer D.P."/>
            <person name="Sivonen K."/>
            <person name="Pezzolesi L."/>
            <person name="Pistocchi R."/>
        </authorList>
    </citation>
    <scope>NUCLEOTIDE SEQUENCE [LARGE SCALE GENOMIC DNA]</scope>
    <source>
        <strain evidence="9">LRLZ20PSL1</strain>
    </source>
</reference>
<sequence>MSDPNLGRVLADRYRLDELIGRGAMGRVYRAKHILLDAPVAVKFLSQTLLNQKMRDRFKREARSCFLLGQKSKHIVQVLDYGVSEDEVPFYVMEYLEGRDLGAIVKRETMPLPRFLNLAHQICLGLQAAHQGILLEDRLCPIVHRDIKPSNLLVVQDPDMGESVKILDFGIAKLMQGDAAQTSHFMGTLAYSSPEQMEGKELDGRADIYSLGVVMFEMLSGKMPLRAETHSFGSWYKVHRDSPPMTFAEARPGLKVPKPLESLILQCLAKKPDDRPASVSDILQALEPMEHRYSPGRLISRRIESTLQRATLPGASLGSEGGSESRGRSSNADPDVLCRLQSWPKGKPVAEIVFPHLLPTSGDPLATVWIMLPRQMIRAIQSSEEGSSCYSRFMGMMSPHPMVLWLTVLYVSIGDGTRRAKWLPSYLDLKQPRNLELARQLAKQSCYRLLFFALEDPHSCQYVAKIHLTAANCQMLRQWADQSSQMPAADPQVGKAYLRKELDRAKPQILQQIEQRLRRP</sequence>
<dbReference type="RefSeq" id="WP_393010385.1">
    <property type="nucleotide sequence ID" value="NZ_JAZAQF010000012.1"/>
</dbReference>
<gene>
    <name evidence="8" type="ORF">VPK24_02380</name>
</gene>
<evidence type="ECO:0000256" key="1">
    <source>
        <dbReference type="ARBA" id="ARBA00022679"/>
    </source>
</evidence>
<dbReference type="SMART" id="SM00220">
    <property type="entry name" value="S_TKc"/>
    <property type="match status" value="1"/>
</dbReference>
<dbReference type="PANTHER" id="PTHR43289:SF34">
    <property type="entry name" value="SERINE_THREONINE-PROTEIN KINASE YBDM-RELATED"/>
    <property type="match status" value="1"/>
</dbReference>
<name>A0ABW7C5H9_9CYAN</name>
<dbReference type="EC" id="2.7.11.1" evidence="8"/>
<dbReference type="CDD" id="cd14014">
    <property type="entry name" value="STKc_PknB_like"/>
    <property type="match status" value="1"/>
</dbReference>
<dbReference type="PROSITE" id="PS00107">
    <property type="entry name" value="PROTEIN_KINASE_ATP"/>
    <property type="match status" value="1"/>
</dbReference>
<proteinExistence type="predicted"/>
<evidence type="ECO:0000256" key="3">
    <source>
        <dbReference type="ARBA" id="ARBA00022777"/>
    </source>
</evidence>
<feature type="region of interest" description="Disordered" evidence="6">
    <location>
        <begin position="310"/>
        <end position="333"/>
    </location>
</feature>
<evidence type="ECO:0000313" key="8">
    <source>
        <dbReference type="EMBL" id="MFG3816469.1"/>
    </source>
</evidence>
<feature type="domain" description="Protein kinase" evidence="7">
    <location>
        <begin position="14"/>
        <end position="294"/>
    </location>
</feature>
<dbReference type="Pfam" id="PF00069">
    <property type="entry name" value="Pkinase"/>
    <property type="match status" value="1"/>
</dbReference>
<dbReference type="InterPro" id="IPR008271">
    <property type="entry name" value="Ser/Thr_kinase_AS"/>
</dbReference>
<dbReference type="InterPro" id="IPR017441">
    <property type="entry name" value="Protein_kinase_ATP_BS"/>
</dbReference>
<dbReference type="GO" id="GO:0004674">
    <property type="term" value="F:protein serine/threonine kinase activity"/>
    <property type="evidence" value="ECO:0007669"/>
    <property type="project" value="UniProtKB-EC"/>
</dbReference>
<dbReference type="InterPro" id="IPR011009">
    <property type="entry name" value="Kinase-like_dom_sf"/>
</dbReference>
<protein>
    <submittedName>
        <fullName evidence="8">Serine/threonine-protein kinase</fullName>
        <ecNumber evidence="8">2.7.11.1</ecNumber>
    </submittedName>
</protein>
<dbReference type="PROSITE" id="PS00108">
    <property type="entry name" value="PROTEIN_KINASE_ST"/>
    <property type="match status" value="1"/>
</dbReference>
<dbReference type="PROSITE" id="PS50011">
    <property type="entry name" value="PROTEIN_KINASE_DOM"/>
    <property type="match status" value="1"/>
</dbReference>
<keyword evidence="4 5" id="KW-0067">ATP-binding</keyword>
<dbReference type="Gene3D" id="3.30.200.20">
    <property type="entry name" value="Phosphorylase Kinase, domain 1"/>
    <property type="match status" value="1"/>
</dbReference>
<evidence type="ECO:0000259" key="7">
    <source>
        <dbReference type="PROSITE" id="PS50011"/>
    </source>
</evidence>
<feature type="binding site" evidence="5">
    <location>
        <position position="43"/>
    </location>
    <ligand>
        <name>ATP</name>
        <dbReference type="ChEBI" id="CHEBI:30616"/>
    </ligand>
</feature>
<dbReference type="InterPro" id="IPR000719">
    <property type="entry name" value="Prot_kinase_dom"/>
</dbReference>
<keyword evidence="3 8" id="KW-0418">Kinase</keyword>
<keyword evidence="2 5" id="KW-0547">Nucleotide-binding</keyword>
<evidence type="ECO:0000256" key="5">
    <source>
        <dbReference type="PROSITE-ProRule" id="PRU10141"/>
    </source>
</evidence>